<accession>A0A1M6P7W1</accession>
<keyword evidence="1" id="KW-0812">Transmembrane</keyword>
<feature type="transmembrane region" description="Helical" evidence="1">
    <location>
        <begin position="62"/>
        <end position="86"/>
    </location>
</feature>
<dbReference type="STRING" id="1121301.SAMN02745912_02040"/>
<proteinExistence type="predicted"/>
<keyword evidence="3" id="KW-1185">Reference proteome</keyword>
<feature type="transmembrane region" description="Helical" evidence="1">
    <location>
        <begin position="124"/>
        <end position="139"/>
    </location>
</feature>
<evidence type="ECO:0000313" key="2">
    <source>
        <dbReference type="EMBL" id="SHK04002.1"/>
    </source>
</evidence>
<evidence type="ECO:0000256" key="1">
    <source>
        <dbReference type="SAM" id="Phobius"/>
    </source>
</evidence>
<feature type="transmembrane region" description="Helical" evidence="1">
    <location>
        <begin position="31"/>
        <end position="50"/>
    </location>
</feature>
<dbReference type="Proteomes" id="UP000184465">
    <property type="component" value="Unassembled WGS sequence"/>
</dbReference>
<keyword evidence="1" id="KW-0472">Membrane</keyword>
<dbReference type="InterPro" id="IPR006750">
    <property type="entry name" value="YdcZ"/>
</dbReference>
<gene>
    <name evidence="2" type="ORF">SAMN02745912_02040</name>
</gene>
<organism evidence="2 3">
    <name type="scientific">Paramaledivibacter caminithermalis (strain DSM 15212 / CIP 107654 / DViRD3)</name>
    <name type="common">Clostridium caminithermale</name>
    <dbReference type="NCBI Taxonomy" id="1121301"/>
    <lineage>
        <taxon>Bacteria</taxon>
        <taxon>Bacillati</taxon>
        <taxon>Bacillota</taxon>
        <taxon>Clostridia</taxon>
        <taxon>Peptostreptococcales</taxon>
        <taxon>Caminicellaceae</taxon>
        <taxon>Paramaledivibacter</taxon>
    </lineage>
</organism>
<name>A0A1M6P7W1_PARC5</name>
<dbReference type="OrthoDB" id="7864805at2"/>
<dbReference type="Pfam" id="PF04657">
    <property type="entry name" value="DMT_YdcZ"/>
    <property type="match status" value="1"/>
</dbReference>
<dbReference type="GO" id="GO:0005886">
    <property type="term" value="C:plasma membrane"/>
    <property type="evidence" value="ECO:0007669"/>
    <property type="project" value="TreeGrafter"/>
</dbReference>
<dbReference type="PANTHER" id="PTHR34821:SF2">
    <property type="entry name" value="INNER MEMBRANE PROTEIN YDCZ"/>
    <property type="match status" value="1"/>
</dbReference>
<evidence type="ECO:0000313" key="3">
    <source>
        <dbReference type="Proteomes" id="UP000184465"/>
    </source>
</evidence>
<dbReference type="AlphaFoldDB" id="A0A1M6P7W1"/>
<keyword evidence="1" id="KW-1133">Transmembrane helix</keyword>
<dbReference type="RefSeq" id="WP_073149522.1">
    <property type="nucleotide sequence ID" value="NZ_FRAG01000022.1"/>
</dbReference>
<feature type="transmembrane region" description="Helical" evidence="1">
    <location>
        <begin position="92"/>
        <end position="112"/>
    </location>
</feature>
<sequence length="140" mass="15131">MYKLFVVLSGILVALMVTCNGILSNYIGDYPALILIHGVGLITIIAVLILKKQRLPKLKGVPIYLLSAGALGVFMIFSNNICFTYLGISLTVALGLLGQAIASCIIDHFGLFGMEISKFQKEKIIGFILIFAGIACMVIY</sequence>
<reference evidence="3" key="1">
    <citation type="submission" date="2016-11" db="EMBL/GenBank/DDBJ databases">
        <authorList>
            <person name="Varghese N."/>
            <person name="Submissions S."/>
        </authorList>
    </citation>
    <scope>NUCLEOTIDE SEQUENCE [LARGE SCALE GENOMIC DNA]</scope>
    <source>
        <strain evidence="3">DSM 15212 / CIP 107654 / DViRD3</strain>
    </source>
</reference>
<dbReference type="PANTHER" id="PTHR34821">
    <property type="entry name" value="INNER MEMBRANE PROTEIN YDCZ"/>
    <property type="match status" value="1"/>
</dbReference>
<dbReference type="EMBL" id="FRAG01000022">
    <property type="protein sequence ID" value="SHK04002.1"/>
    <property type="molecule type" value="Genomic_DNA"/>
</dbReference>
<protein>
    <submittedName>
        <fullName evidence="2">Transporter family-2 protein</fullName>
    </submittedName>
</protein>